<evidence type="ECO:0000259" key="3">
    <source>
        <dbReference type="Pfam" id="PF18935"/>
    </source>
</evidence>
<dbReference type="EMBL" id="VLPK01000001">
    <property type="protein sequence ID" value="TSJ44046.1"/>
    <property type="molecule type" value="Genomic_DNA"/>
</dbReference>
<sequence length="231" mass="26148">MQRYILIIFLLTGFAFSAFAQNPVSPTNPASPLKKSKADSLQEKKDSLKSKPFVPKIGGIKIYHPDSTHSPSKAWHRSVFVPGWGQVYNHQYWKVPVIYTGLTLLVVMYRFNQSAYTEDLAIAKYRERGTSPNPGDKYYALYQAYTGYNDQSINDAVRGYARYRDLSVLLFAAAWGIQTIDAYIDAKFKHSYSMDTDFSVKVVPTLINQQVNVQSFSGAFIPGLKVTFTLR</sequence>
<dbReference type="OrthoDB" id="9813910at2"/>
<feature type="signal peptide" evidence="2">
    <location>
        <begin position="1"/>
        <end position="20"/>
    </location>
</feature>
<gene>
    <name evidence="4" type="ORF">FO440_07685</name>
</gene>
<feature type="domain" description="DUF5683" evidence="3">
    <location>
        <begin position="68"/>
        <end position="229"/>
    </location>
</feature>
<dbReference type="Proteomes" id="UP000318733">
    <property type="component" value="Unassembled WGS sequence"/>
</dbReference>
<evidence type="ECO:0000313" key="5">
    <source>
        <dbReference type="Proteomes" id="UP000318733"/>
    </source>
</evidence>
<feature type="region of interest" description="Disordered" evidence="1">
    <location>
        <begin position="26"/>
        <end position="47"/>
    </location>
</feature>
<evidence type="ECO:0000256" key="1">
    <source>
        <dbReference type="SAM" id="MobiDB-lite"/>
    </source>
</evidence>
<dbReference type="Pfam" id="PF18935">
    <property type="entry name" value="DUF5683"/>
    <property type="match status" value="1"/>
</dbReference>
<name>A0A556MVT4_9SPHI</name>
<evidence type="ECO:0000313" key="4">
    <source>
        <dbReference type="EMBL" id="TSJ44046.1"/>
    </source>
</evidence>
<reference evidence="4 5" key="1">
    <citation type="submission" date="2019-07" db="EMBL/GenBank/DDBJ databases">
        <authorList>
            <person name="Huq M.A."/>
        </authorList>
    </citation>
    <scope>NUCLEOTIDE SEQUENCE [LARGE SCALE GENOMIC DNA]</scope>
    <source>
        <strain evidence="4 5">MAH-19</strain>
    </source>
</reference>
<keyword evidence="2" id="KW-0732">Signal</keyword>
<dbReference type="AlphaFoldDB" id="A0A556MVT4"/>
<dbReference type="RefSeq" id="WP_144247609.1">
    <property type="nucleotide sequence ID" value="NZ_VLPK01000001.1"/>
</dbReference>
<feature type="compositionally biased region" description="Basic and acidic residues" evidence="1">
    <location>
        <begin position="36"/>
        <end position="47"/>
    </location>
</feature>
<feature type="chain" id="PRO_5022215165" description="DUF5683 domain-containing protein" evidence="2">
    <location>
        <begin position="21"/>
        <end position="231"/>
    </location>
</feature>
<comment type="caution">
    <text evidence="4">The sequence shown here is derived from an EMBL/GenBank/DDBJ whole genome shotgun (WGS) entry which is preliminary data.</text>
</comment>
<keyword evidence="5" id="KW-1185">Reference proteome</keyword>
<evidence type="ECO:0000256" key="2">
    <source>
        <dbReference type="SAM" id="SignalP"/>
    </source>
</evidence>
<accession>A0A556MVT4</accession>
<organism evidence="4 5">
    <name type="scientific">Mucilaginibacter corticis</name>
    <dbReference type="NCBI Taxonomy" id="2597670"/>
    <lineage>
        <taxon>Bacteria</taxon>
        <taxon>Pseudomonadati</taxon>
        <taxon>Bacteroidota</taxon>
        <taxon>Sphingobacteriia</taxon>
        <taxon>Sphingobacteriales</taxon>
        <taxon>Sphingobacteriaceae</taxon>
        <taxon>Mucilaginibacter</taxon>
    </lineage>
</organism>
<proteinExistence type="predicted"/>
<dbReference type="InterPro" id="IPR043738">
    <property type="entry name" value="DUF5683"/>
</dbReference>
<protein>
    <recommendedName>
        <fullName evidence="3">DUF5683 domain-containing protein</fullName>
    </recommendedName>
</protein>